<reference evidence="3" key="1">
    <citation type="submission" date="2016-02" db="EMBL/GenBank/DDBJ databases">
        <authorList>
            <person name="Holder M.E."/>
            <person name="Ajami N.J."/>
            <person name="Petrosino J.F."/>
        </authorList>
    </citation>
    <scope>NUCLEOTIDE SEQUENCE [LARGE SCALE GENOMIC DNA]</scope>
    <source>
        <strain evidence="3">DSM 12838</strain>
    </source>
</reference>
<evidence type="ECO:0000313" key="2">
    <source>
        <dbReference type="EMBL" id="AMD92401.1"/>
    </source>
</evidence>
<dbReference type="RefSeq" id="WP_066603761.1">
    <property type="nucleotide sequence ID" value="NZ_CP014230.1"/>
</dbReference>
<keyword evidence="3" id="KW-1185">Reference proteome</keyword>
<dbReference type="Proteomes" id="UP000063964">
    <property type="component" value="Chromosome"/>
</dbReference>
<evidence type="ECO:0000313" key="3">
    <source>
        <dbReference type="Proteomes" id="UP000063964"/>
    </source>
</evidence>
<protein>
    <recommendedName>
        <fullName evidence="1">PilZ domain-containing protein</fullName>
    </recommendedName>
</protein>
<accession>A0A109W5N1</accession>
<dbReference type="EMBL" id="CP014230">
    <property type="protein sequence ID" value="AMD92401.1"/>
    <property type="molecule type" value="Genomic_DNA"/>
</dbReference>
<name>A0A109W5N1_9BACT</name>
<proteinExistence type="predicted"/>
<dbReference type="Gene3D" id="2.40.10.220">
    <property type="entry name" value="predicted glycosyltransferase like domains"/>
    <property type="match status" value="1"/>
</dbReference>
<dbReference type="STRING" id="888061.AXF15_04265"/>
<dbReference type="KEGG" id="doa:AXF15_04265"/>
<organism evidence="2 3">
    <name type="scientific">Desulfomicrobium orale DSM 12838</name>
    <dbReference type="NCBI Taxonomy" id="888061"/>
    <lineage>
        <taxon>Bacteria</taxon>
        <taxon>Pseudomonadati</taxon>
        <taxon>Thermodesulfobacteriota</taxon>
        <taxon>Desulfovibrionia</taxon>
        <taxon>Desulfovibrionales</taxon>
        <taxon>Desulfomicrobiaceae</taxon>
        <taxon>Desulfomicrobium</taxon>
    </lineage>
</organism>
<dbReference type="SUPFAM" id="SSF141371">
    <property type="entry name" value="PilZ domain-like"/>
    <property type="match status" value="1"/>
</dbReference>
<dbReference type="Pfam" id="PF07238">
    <property type="entry name" value="PilZ"/>
    <property type="match status" value="1"/>
</dbReference>
<gene>
    <name evidence="2" type="ORF">AXF15_04265</name>
</gene>
<evidence type="ECO:0000259" key="1">
    <source>
        <dbReference type="Pfam" id="PF07238"/>
    </source>
</evidence>
<dbReference type="GO" id="GO:0035438">
    <property type="term" value="F:cyclic-di-GMP binding"/>
    <property type="evidence" value="ECO:0007669"/>
    <property type="project" value="InterPro"/>
</dbReference>
<feature type="domain" description="PilZ" evidence="1">
    <location>
        <begin position="4"/>
        <end position="96"/>
    </location>
</feature>
<dbReference type="AlphaFoldDB" id="A0A109W5N1"/>
<dbReference type="InterPro" id="IPR009875">
    <property type="entry name" value="PilZ_domain"/>
</dbReference>
<sequence>MGQERRRRTRVNLELPLTIIFAGEAVSGQVRDLSLKGLSCSTADWLLPGWECDVEMELNADVRIRIHGRIVRSGEDGAIDFLNMDETSFGHLRNLIRLYADDADAVDDEMLTPAFAPATPSPK</sequence>